<dbReference type="EMBL" id="QKTW01000022">
    <property type="protein sequence ID" value="PZF71612.1"/>
    <property type="molecule type" value="Genomic_DNA"/>
</dbReference>
<evidence type="ECO:0000256" key="1">
    <source>
        <dbReference type="ARBA" id="ARBA00009477"/>
    </source>
</evidence>
<dbReference type="InterPro" id="IPR006143">
    <property type="entry name" value="RND_pump_MFP"/>
</dbReference>
<feature type="domain" description="Multidrug resistance protein MdtA-like beta-barrel" evidence="5">
    <location>
        <begin position="237"/>
        <end position="312"/>
    </location>
</feature>
<evidence type="ECO:0000256" key="3">
    <source>
        <dbReference type="SAM" id="SignalP"/>
    </source>
</evidence>
<keyword evidence="2" id="KW-0813">Transport</keyword>
<dbReference type="GO" id="GO:0015679">
    <property type="term" value="P:plasma membrane copper ion transport"/>
    <property type="evidence" value="ECO:0007669"/>
    <property type="project" value="TreeGrafter"/>
</dbReference>
<dbReference type="AlphaFoldDB" id="A0A2W2AD93"/>
<keyword evidence="3" id="KW-0732">Signal</keyword>
<dbReference type="OrthoDB" id="9814657at2"/>
<dbReference type="GO" id="GO:0030313">
    <property type="term" value="C:cell envelope"/>
    <property type="evidence" value="ECO:0007669"/>
    <property type="project" value="TreeGrafter"/>
</dbReference>
<dbReference type="PANTHER" id="PTHR30097:SF4">
    <property type="entry name" value="SLR6042 PROTEIN"/>
    <property type="match status" value="1"/>
</dbReference>
<dbReference type="RefSeq" id="WP_110999986.1">
    <property type="nucleotide sequence ID" value="NZ_QKTW01000022.1"/>
</dbReference>
<evidence type="ECO:0000313" key="6">
    <source>
        <dbReference type="EMBL" id="PZF71612.1"/>
    </source>
</evidence>
<feature type="domain" description="Multidrug resistance protein MdtA-like barrel-sandwich hybrid" evidence="4">
    <location>
        <begin position="84"/>
        <end position="229"/>
    </location>
</feature>
<gene>
    <name evidence="6" type="ORF">DN068_16185</name>
</gene>
<evidence type="ECO:0000259" key="5">
    <source>
        <dbReference type="Pfam" id="PF25944"/>
    </source>
</evidence>
<proteinExistence type="inferred from homology"/>
<dbReference type="Pfam" id="PF25944">
    <property type="entry name" value="Beta-barrel_RND"/>
    <property type="match status" value="1"/>
</dbReference>
<evidence type="ECO:0000259" key="4">
    <source>
        <dbReference type="Pfam" id="PF25917"/>
    </source>
</evidence>
<keyword evidence="7" id="KW-1185">Reference proteome</keyword>
<dbReference type="GO" id="GO:0060003">
    <property type="term" value="P:copper ion export"/>
    <property type="evidence" value="ECO:0007669"/>
    <property type="project" value="TreeGrafter"/>
</dbReference>
<organism evidence="6 7">
    <name type="scientific">Taibaiella soli</name>
    <dbReference type="NCBI Taxonomy" id="1649169"/>
    <lineage>
        <taxon>Bacteria</taxon>
        <taxon>Pseudomonadati</taxon>
        <taxon>Bacteroidota</taxon>
        <taxon>Chitinophagia</taxon>
        <taxon>Chitinophagales</taxon>
        <taxon>Chitinophagaceae</taxon>
        <taxon>Taibaiella</taxon>
    </lineage>
</organism>
<dbReference type="InterPro" id="IPR058626">
    <property type="entry name" value="MdtA-like_b-barrel"/>
</dbReference>
<dbReference type="InterPro" id="IPR058625">
    <property type="entry name" value="MdtA-like_BSH"/>
</dbReference>
<dbReference type="Gene3D" id="2.40.30.170">
    <property type="match status" value="1"/>
</dbReference>
<dbReference type="GO" id="GO:0022857">
    <property type="term" value="F:transmembrane transporter activity"/>
    <property type="evidence" value="ECO:0007669"/>
    <property type="project" value="InterPro"/>
</dbReference>
<protein>
    <submittedName>
        <fullName evidence="6">Efflux RND transporter periplasmic adaptor subunit</fullName>
    </submittedName>
</protein>
<dbReference type="Pfam" id="PF25917">
    <property type="entry name" value="BSH_RND"/>
    <property type="match status" value="1"/>
</dbReference>
<evidence type="ECO:0000256" key="2">
    <source>
        <dbReference type="ARBA" id="ARBA00022448"/>
    </source>
</evidence>
<dbReference type="Gene3D" id="2.40.420.20">
    <property type="match status" value="1"/>
</dbReference>
<dbReference type="GO" id="GO:0016020">
    <property type="term" value="C:membrane"/>
    <property type="evidence" value="ECO:0007669"/>
    <property type="project" value="InterPro"/>
</dbReference>
<dbReference type="PROSITE" id="PS51257">
    <property type="entry name" value="PROKAR_LIPOPROTEIN"/>
    <property type="match status" value="1"/>
</dbReference>
<dbReference type="Proteomes" id="UP000248745">
    <property type="component" value="Unassembled WGS sequence"/>
</dbReference>
<dbReference type="SUPFAM" id="SSF111369">
    <property type="entry name" value="HlyD-like secretion proteins"/>
    <property type="match status" value="1"/>
</dbReference>
<dbReference type="PANTHER" id="PTHR30097">
    <property type="entry name" value="CATION EFFLUX SYSTEM PROTEIN CUSB"/>
    <property type="match status" value="1"/>
</dbReference>
<feature type="chain" id="PRO_5015953958" evidence="3">
    <location>
        <begin position="19"/>
        <end position="419"/>
    </location>
</feature>
<reference evidence="6 7" key="1">
    <citation type="submission" date="2018-06" db="EMBL/GenBank/DDBJ databases">
        <title>Mucibacter soli gen. nov., sp. nov., a new member of the family Chitinophagaceae producing mucin.</title>
        <authorList>
            <person name="Kim M.-K."/>
            <person name="Park S."/>
            <person name="Kim T.-S."/>
            <person name="Joung Y."/>
            <person name="Han J.-H."/>
            <person name="Kim S.B."/>
        </authorList>
    </citation>
    <scope>NUCLEOTIDE SEQUENCE [LARGE SCALE GENOMIC DNA]</scope>
    <source>
        <strain evidence="6 7">R1-15</strain>
    </source>
</reference>
<comment type="similarity">
    <text evidence="1">Belongs to the membrane fusion protein (MFP) (TC 8.A.1) family.</text>
</comment>
<accession>A0A2W2AD93</accession>
<dbReference type="InterPro" id="IPR051909">
    <property type="entry name" value="MFP_Cation_Efflux"/>
</dbReference>
<evidence type="ECO:0000313" key="7">
    <source>
        <dbReference type="Proteomes" id="UP000248745"/>
    </source>
</evidence>
<dbReference type="Gene3D" id="2.40.50.100">
    <property type="match status" value="1"/>
</dbReference>
<feature type="signal peptide" evidence="3">
    <location>
        <begin position="1"/>
        <end position="18"/>
    </location>
</feature>
<dbReference type="NCBIfam" id="TIGR01730">
    <property type="entry name" value="RND_mfp"/>
    <property type="match status" value="1"/>
</dbReference>
<name>A0A2W2AD93_9BACT</name>
<sequence>MKSINIKSIIAFAFFATAIGFTSCKSGNKTEAKETPKVEEKHSEAIEVSEEQMKAVGIELGSIEMKNLNSVVKSSGQLEVPPQNKADVNSLVSGIIKKIMVLEGNYVRQGQTVAILENTDIVKLQQDYLMLKKEIVYSEQEYQRQKELNTESAGTGKVFQQAASKYETDKARMKGIEKQLRQLNISPASVGNGNFVNQIPITAPISGVIGHIPIKTGSYIDMQTSLMDIVDNAQVHCDLQVFEKDLFKVKIGQEVEFILTNQNNKQITGTIYGINQSFENENKSVVVHAKINSTGGIRLLPGMYVSALINVGNQTVQAIPVDAVVSAEGKQYIFVVSAEEEKELTGKASEKEEKEKTEKVMETKAEKHIRFKKVEVTTGVTELGYTEITPLEEIPKDAKIVTKGAFYVLSKAAGGEEEE</sequence>
<comment type="caution">
    <text evidence="6">The sequence shown here is derived from an EMBL/GenBank/DDBJ whole genome shotgun (WGS) entry which is preliminary data.</text>
</comment>